<dbReference type="EMBL" id="BAAAFD010000012">
    <property type="protein sequence ID" value="GAA0859596.1"/>
    <property type="molecule type" value="Genomic_DNA"/>
</dbReference>
<dbReference type="Proteomes" id="UP001500359">
    <property type="component" value="Unassembled WGS sequence"/>
</dbReference>
<comment type="caution">
    <text evidence="2">The sequence shown here is derived from an EMBL/GenBank/DDBJ whole genome shotgun (WGS) entry which is preliminary data.</text>
</comment>
<dbReference type="InterPro" id="IPR005225">
    <property type="entry name" value="Small_GTP-bd"/>
</dbReference>
<gene>
    <name evidence="2" type="ORF">GCM10009114_33670</name>
</gene>
<accession>A0ABN1LSR8</accession>
<organism evidence="2 3">
    <name type="scientific">Aliiglaciecola litoralis</name>
    <dbReference type="NCBI Taxonomy" id="582857"/>
    <lineage>
        <taxon>Bacteria</taxon>
        <taxon>Pseudomonadati</taxon>
        <taxon>Pseudomonadota</taxon>
        <taxon>Gammaproteobacteria</taxon>
        <taxon>Alteromonadales</taxon>
        <taxon>Alteromonadaceae</taxon>
        <taxon>Aliiglaciecola</taxon>
    </lineage>
</organism>
<name>A0ABN1LSR8_9ALTE</name>
<dbReference type="PRINTS" id="PR00449">
    <property type="entry name" value="RASTRNSFRMNG"/>
</dbReference>
<reference evidence="3" key="1">
    <citation type="journal article" date="2019" name="Int. J. Syst. Evol. Microbiol.">
        <title>The Global Catalogue of Microorganisms (GCM) 10K type strain sequencing project: providing services to taxonomists for standard genome sequencing and annotation.</title>
        <authorList>
            <consortium name="The Broad Institute Genomics Platform"/>
            <consortium name="The Broad Institute Genome Sequencing Center for Infectious Disease"/>
            <person name="Wu L."/>
            <person name="Ma J."/>
        </authorList>
    </citation>
    <scope>NUCLEOTIDE SEQUENCE [LARGE SCALE GENOMIC DNA]</scope>
    <source>
        <strain evidence="3">JCM 15896</strain>
    </source>
</reference>
<proteinExistence type="predicted"/>
<evidence type="ECO:0000256" key="1">
    <source>
        <dbReference type="ARBA" id="ARBA00022741"/>
    </source>
</evidence>
<dbReference type="CDD" id="cd00154">
    <property type="entry name" value="Rab"/>
    <property type="match status" value="1"/>
</dbReference>
<dbReference type="PROSITE" id="PS51419">
    <property type="entry name" value="RAB"/>
    <property type="match status" value="1"/>
</dbReference>
<dbReference type="InterPro" id="IPR027417">
    <property type="entry name" value="P-loop_NTPase"/>
</dbReference>
<dbReference type="InterPro" id="IPR001806">
    <property type="entry name" value="Small_GTPase"/>
</dbReference>
<dbReference type="Pfam" id="PF00071">
    <property type="entry name" value="Ras"/>
    <property type="match status" value="1"/>
</dbReference>
<dbReference type="SMART" id="SM00173">
    <property type="entry name" value="RAS"/>
    <property type="match status" value="1"/>
</dbReference>
<dbReference type="PANTHER" id="PTHR47978">
    <property type="match status" value="1"/>
</dbReference>
<protein>
    <submittedName>
        <fullName evidence="2">Rab family GTPase</fullName>
    </submittedName>
</protein>
<evidence type="ECO:0000313" key="3">
    <source>
        <dbReference type="Proteomes" id="UP001500359"/>
    </source>
</evidence>
<dbReference type="Gene3D" id="3.40.50.300">
    <property type="entry name" value="P-loop containing nucleotide triphosphate hydrolases"/>
    <property type="match status" value="1"/>
</dbReference>
<evidence type="ECO:0000313" key="2">
    <source>
        <dbReference type="EMBL" id="GAA0859596.1"/>
    </source>
</evidence>
<keyword evidence="1" id="KW-0547">Nucleotide-binding</keyword>
<sequence>MIQKKICLLGASGVGKTSLVRQFVEGIFSDKYLTTIGVKIDKKVVELAIGQVQLMIWDIEGIDRYSGFQSKYLRGASAYAIVTDQTRSQSLIEGMEIHLMARAATNAPAIMIINKSDLDVAWHWTQNELNGYSKEFVSCFSTSAKTGAGVEDMFKFIAQLSLK</sequence>
<dbReference type="RefSeq" id="WP_343862106.1">
    <property type="nucleotide sequence ID" value="NZ_BAAAFD010000012.1"/>
</dbReference>
<keyword evidence="3" id="KW-1185">Reference proteome</keyword>
<dbReference type="NCBIfam" id="TIGR00231">
    <property type="entry name" value="small_GTP"/>
    <property type="match status" value="1"/>
</dbReference>
<dbReference type="SUPFAM" id="SSF52540">
    <property type="entry name" value="P-loop containing nucleoside triphosphate hydrolases"/>
    <property type="match status" value="1"/>
</dbReference>
<dbReference type="SMART" id="SM00175">
    <property type="entry name" value="RAB"/>
    <property type="match status" value="1"/>
</dbReference>